<protein>
    <recommendedName>
        <fullName evidence="3">Response regulatory domain-containing protein</fullName>
    </recommendedName>
</protein>
<feature type="modified residue" description="4-aspartylphosphate" evidence="2">
    <location>
        <position position="55"/>
    </location>
</feature>
<accession>A0A2T3HK49</accession>
<comment type="caution">
    <text evidence="4">The sequence shown here is derived from an EMBL/GenBank/DDBJ whole genome shotgun (WGS) entry which is preliminary data.</text>
</comment>
<proteinExistence type="predicted"/>
<dbReference type="AlphaFoldDB" id="A0A2T3HK49"/>
<feature type="domain" description="Response regulatory" evidence="3">
    <location>
        <begin position="6"/>
        <end position="135"/>
    </location>
</feature>
<evidence type="ECO:0000256" key="1">
    <source>
        <dbReference type="ARBA" id="ARBA00022553"/>
    </source>
</evidence>
<dbReference type="InterPro" id="IPR011006">
    <property type="entry name" value="CheY-like_superfamily"/>
</dbReference>
<dbReference type="Proteomes" id="UP000240912">
    <property type="component" value="Unassembled WGS sequence"/>
</dbReference>
<keyword evidence="1 2" id="KW-0597">Phosphoprotein</keyword>
<dbReference type="InterPro" id="IPR050595">
    <property type="entry name" value="Bact_response_regulator"/>
</dbReference>
<sequence>MIPLKTVAVVDDREDNLDAIQSILYLANYRVFACQSVCAFEQGLTKLRPDLMIIDIHLGPEDGRLLCRRLKQQPHLAQVPVLLLSARPGFVEAELNNTVPMPSWRSLTTWIACWHLLKSWPEPHTDPIVFLSNTC</sequence>
<organism evidence="4 5">
    <name type="scientific">Pedobacter yulinensis</name>
    <dbReference type="NCBI Taxonomy" id="2126353"/>
    <lineage>
        <taxon>Bacteria</taxon>
        <taxon>Pseudomonadati</taxon>
        <taxon>Bacteroidota</taxon>
        <taxon>Sphingobacteriia</taxon>
        <taxon>Sphingobacteriales</taxon>
        <taxon>Sphingobacteriaceae</taxon>
        <taxon>Pedobacter</taxon>
    </lineage>
</organism>
<evidence type="ECO:0000313" key="4">
    <source>
        <dbReference type="EMBL" id="PST82838.1"/>
    </source>
</evidence>
<dbReference type="OrthoDB" id="677887at2"/>
<dbReference type="RefSeq" id="WP_107215096.1">
    <property type="nucleotide sequence ID" value="NZ_KZ686269.1"/>
</dbReference>
<reference evidence="4 5" key="1">
    <citation type="submission" date="2018-03" db="EMBL/GenBank/DDBJ databases">
        <authorList>
            <person name="Keele B.F."/>
        </authorList>
    </citation>
    <scope>NUCLEOTIDE SEQUENCE [LARGE SCALE GENOMIC DNA]</scope>
    <source>
        <strain evidence="4 5">YL28-9</strain>
    </source>
</reference>
<keyword evidence="5" id="KW-1185">Reference proteome</keyword>
<evidence type="ECO:0000313" key="5">
    <source>
        <dbReference type="Proteomes" id="UP000240912"/>
    </source>
</evidence>
<dbReference type="PANTHER" id="PTHR44591">
    <property type="entry name" value="STRESS RESPONSE REGULATOR PROTEIN 1"/>
    <property type="match status" value="1"/>
</dbReference>
<name>A0A2T3HK49_9SPHI</name>
<dbReference type="PROSITE" id="PS50110">
    <property type="entry name" value="RESPONSE_REGULATORY"/>
    <property type="match status" value="1"/>
</dbReference>
<dbReference type="InterPro" id="IPR001789">
    <property type="entry name" value="Sig_transdc_resp-reg_receiver"/>
</dbReference>
<gene>
    <name evidence="4" type="ORF">C7T94_09365</name>
</gene>
<dbReference type="PANTHER" id="PTHR44591:SF3">
    <property type="entry name" value="RESPONSE REGULATORY DOMAIN-CONTAINING PROTEIN"/>
    <property type="match status" value="1"/>
</dbReference>
<dbReference type="SMART" id="SM00448">
    <property type="entry name" value="REC"/>
    <property type="match status" value="1"/>
</dbReference>
<dbReference type="Pfam" id="PF00072">
    <property type="entry name" value="Response_reg"/>
    <property type="match status" value="1"/>
</dbReference>
<evidence type="ECO:0000259" key="3">
    <source>
        <dbReference type="PROSITE" id="PS50110"/>
    </source>
</evidence>
<dbReference type="SUPFAM" id="SSF52172">
    <property type="entry name" value="CheY-like"/>
    <property type="match status" value="1"/>
</dbReference>
<dbReference type="EMBL" id="PYLS01000005">
    <property type="protein sequence ID" value="PST82838.1"/>
    <property type="molecule type" value="Genomic_DNA"/>
</dbReference>
<dbReference type="Gene3D" id="3.40.50.2300">
    <property type="match status" value="1"/>
</dbReference>
<evidence type="ECO:0000256" key="2">
    <source>
        <dbReference type="PROSITE-ProRule" id="PRU00169"/>
    </source>
</evidence>
<dbReference type="GO" id="GO:0000160">
    <property type="term" value="P:phosphorelay signal transduction system"/>
    <property type="evidence" value="ECO:0007669"/>
    <property type="project" value="InterPro"/>
</dbReference>